<evidence type="ECO:0000259" key="4">
    <source>
        <dbReference type="PROSITE" id="PS50097"/>
    </source>
</evidence>
<accession>A0A8R2NLX1</accession>
<evidence type="ECO:0000313" key="6">
    <source>
        <dbReference type="Proteomes" id="UP000007819"/>
    </source>
</evidence>
<dbReference type="SMART" id="SM00225">
    <property type="entry name" value="BTB"/>
    <property type="match status" value="1"/>
</dbReference>
<dbReference type="InterPro" id="IPR000210">
    <property type="entry name" value="BTB/POZ_dom"/>
</dbReference>
<dbReference type="GeneID" id="107885834"/>
<dbReference type="Gene3D" id="3.30.710.10">
    <property type="entry name" value="Potassium Channel Kv1.1, Chain A"/>
    <property type="match status" value="1"/>
</dbReference>
<name>A0A8R2NLX1_ACYPI</name>
<dbReference type="SUPFAM" id="SSF54695">
    <property type="entry name" value="POZ domain"/>
    <property type="match status" value="1"/>
</dbReference>
<dbReference type="PANTHER" id="PTHR24412">
    <property type="entry name" value="KELCH PROTEIN"/>
    <property type="match status" value="1"/>
</dbReference>
<keyword evidence="6" id="KW-1185">Reference proteome</keyword>
<keyword evidence="1" id="KW-0880">Kelch repeat</keyword>
<organism evidence="5 6">
    <name type="scientific">Acyrthosiphon pisum</name>
    <name type="common">Pea aphid</name>
    <dbReference type="NCBI Taxonomy" id="7029"/>
    <lineage>
        <taxon>Eukaryota</taxon>
        <taxon>Metazoa</taxon>
        <taxon>Ecdysozoa</taxon>
        <taxon>Arthropoda</taxon>
        <taxon>Hexapoda</taxon>
        <taxon>Insecta</taxon>
        <taxon>Pterygota</taxon>
        <taxon>Neoptera</taxon>
        <taxon>Paraneoptera</taxon>
        <taxon>Hemiptera</taxon>
        <taxon>Sternorrhyncha</taxon>
        <taxon>Aphidomorpha</taxon>
        <taxon>Aphidoidea</taxon>
        <taxon>Aphididae</taxon>
        <taxon>Macrosiphini</taxon>
        <taxon>Acyrthosiphon</taxon>
    </lineage>
</organism>
<dbReference type="RefSeq" id="XP_029341621.1">
    <property type="nucleotide sequence ID" value="XM_029485761.1"/>
</dbReference>
<dbReference type="KEGG" id="api:107885834"/>
<evidence type="ECO:0000313" key="5">
    <source>
        <dbReference type="EnsemblMetazoa" id="XP_029341621.1"/>
    </source>
</evidence>
<dbReference type="OrthoDB" id="6418787at2759"/>
<keyword evidence="3" id="KW-0009">Actin-binding</keyword>
<dbReference type="Pfam" id="PF00651">
    <property type="entry name" value="BTB"/>
    <property type="match status" value="1"/>
</dbReference>
<evidence type="ECO:0000256" key="2">
    <source>
        <dbReference type="ARBA" id="ARBA00022737"/>
    </source>
</evidence>
<feature type="domain" description="BTB" evidence="4">
    <location>
        <begin position="43"/>
        <end position="110"/>
    </location>
</feature>
<evidence type="ECO:0000256" key="3">
    <source>
        <dbReference type="ARBA" id="ARBA00023203"/>
    </source>
</evidence>
<sequence>MQNQNKKTDSRKCEKYAKYEYEKSSYTETYKVLQSLREDEVFCDIKLETDDHKIILAHKVVLASKSPYFYTMFTKFSKENHDLVVMREIHSTALQLLVNFIYSGHIVVTGENVQDLLPVANLLN</sequence>
<protein>
    <recommendedName>
        <fullName evidence="4">BTB domain-containing protein</fullName>
    </recommendedName>
</protein>
<dbReference type="PANTHER" id="PTHR24412:SF466">
    <property type="entry name" value="RING CANAL KELCH PROTEIN"/>
    <property type="match status" value="1"/>
</dbReference>
<dbReference type="AlphaFoldDB" id="A0A8R2NLX1"/>
<evidence type="ECO:0000256" key="1">
    <source>
        <dbReference type="ARBA" id="ARBA00022441"/>
    </source>
</evidence>
<reference evidence="5" key="2">
    <citation type="submission" date="2022-06" db="UniProtKB">
        <authorList>
            <consortium name="EnsemblMetazoa"/>
        </authorList>
    </citation>
    <scope>IDENTIFICATION</scope>
</reference>
<dbReference type="Proteomes" id="UP000007819">
    <property type="component" value="Chromosome X"/>
</dbReference>
<reference evidence="6" key="1">
    <citation type="submission" date="2010-06" db="EMBL/GenBank/DDBJ databases">
        <authorList>
            <person name="Jiang H."/>
            <person name="Abraham K."/>
            <person name="Ali S."/>
            <person name="Alsbrooks S.L."/>
            <person name="Anim B.N."/>
            <person name="Anosike U.S."/>
            <person name="Attaway T."/>
            <person name="Bandaranaike D.P."/>
            <person name="Battles P.K."/>
            <person name="Bell S.N."/>
            <person name="Bell A.V."/>
            <person name="Beltran B."/>
            <person name="Bickham C."/>
            <person name="Bustamante Y."/>
            <person name="Caleb T."/>
            <person name="Canada A."/>
            <person name="Cardenas V."/>
            <person name="Carter K."/>
            <person name="Chacko J."/>
            <person name="Chandrabose M.N."/>
            <person name="Chavez D."/>
            <person name="Chavez A."/>
            <person name="Chen L."/>
            <person name="Chu H.-S."/>
            <person name="Claassen K.J."/>
            <person name="Cockrell R."/>
            <person name="Collins M."/>
            <person name="Cooper J.A."/>
            <person name="Cree A."/>
            <person name="Curry S.M."/>
            <person name="Da Y."/>
            <person name="Dao M.D."/>
            <person name="Das B."/>
            <person name="Davila M.-L."/>
            <person name="Davy-Carroll L."/>
            <person name="Denson S."/>
            <person name="Dinh H."/>
            <person name="Ebong V.E."/>
            <person name="Edwards J.R."/>
            <person name="Egan A."/>
            <person name="El-Daye J."/>
            <person name="Escobedo L."/>
            <person name="Fernandez S."/>
            <person name="Fernando P.R."/>
            <person name="Flagg N."/>
            <person name="Forbes L.D."/>
            <person name="Fowler R.G."/>
            <person name="Fu Q."/>
            <person name="Gabisi R.A."/>
            <person name="Ganer J."/>
            <person name="Garbino Pronczuk A."/>
            <person name="Garcia R.M."/>
            <person name="Garner T."/>
            <person name="Garrett T.E."/>
            <person name="Gonzalez D.A."/>
            <person name="Hamid H."/>
            <person name="Hawkins E.S."/>
            <person name="Hirani K."/>
            <person name="Hogues M.E."/>
            <person name="Hollins B."/>
            <person name="Hsiao C.-H."/>
            <person name="Jabil R."/>
            <person name="James M.L."/>
            <person name="Jhangiani S.N."/>
            <person name="Johnson B."/>
            <person name="Johnson Q."/>
            <person name="Joshi V."/>
            <person name="Kalu J.B."/>
            <person name="Kam C."/>
            <person name="Kashfia A."/>
            <person name="Keebler J."/>
            <person name="Kisamo H."/>
            <person name="Kovar C.L."/>
            <person name="Lago L.A."/>
            <person name="Lai C.-Y."/>
            <person name="Laidlaw J."/>
            <person name="Lara F."/>
            <person name="Le T.-K."/>
            <person name="Lee S.L."/>
            <person name="Legall F.H."/>
            <person name="Lemon S.J."/>
            <person name="Lewis L.R."/>
            <person name="Li B."/>
            <person name="Liu Y."/>
            <person name="Liu Y.-S."/>
            <person name="Lopez J."/>
            <person name="Lozado R.J."/>
            <person name="Lu J."/>
            <person name="Madu R.C."/>
            <person name="Maheshwari M."/>
            <person name="Maheshwari R."/>
            <person name="Malloy K."/>
            <person name="Martinez E."/>
            <person name="Mathew T."/>
            <person name="Mercado I.C."/>
            <person name="Mercado C."/>
            <person name="Meyer B."/>
            <person name="Montgomery K."/>
            <person name="Morgan M.B."/>
            <person name="Munidasa M."/>
            <person name="Nazareth L.V."/>
            <person name="Nelson J."/>
            <person name="Ng B.M."/>
            <person name="Nguyen N.B."/>
            <person name="Nguyen P.Q."/>
            <person name="Nguyen T."/>
            <person name="Obregon M."/>
            <person name="Okwuonu G.O."/>
            <person name="Onwere C.G."/>
            <person name="Orozco G."/>
            <person name="Parra A."/>
            <person name="Patel S."/>
            <person name="Patil S."/>
            <person name="Perez A."/>
            <person name="Perez Y."/>
            <person name="Pham C."/>
            <person name="Primus E.L."/>
            <person name="Pu L.-L."/>
            <person name="Puazo M."/>
            <person name="Qin X."/>
            <person name="Quiroz J.B."/>
            <person name="Reese J."/>
            <person name="Richards S."/>
            <person name="Rives C.M."/>
            <person name="Robberts R."/>
            <person name="Ruiz S.J."/>
            <person name="Ruiz M.J."/>
            <person name="Santibanez J."/>
            <person name="Schneider B.W."/>
            <person name="Sisson I."/>
            <person name="Smith M."/>
            <person name="Sodergren E."/>
            <person name="Song X.-Z."/>
            <person name="Song B.B."/>
            <person name="Summersgill H."/>
            <person name="Thelus R."/>
            <person name="Thornton R.D."/>
            <person name="Trejos Z.Y."/>
            <person name="Usmani K."/>
            <person name="Vattathil S."/>
            <person name="Villasana D."/>
            <person name="Walker D.L."/>
            <person name="Wang S."/>
            <person name="Wang K."/>
            <person name="White C.S."/>
            <person name="Williams A.C."/>
            <person name="Williamson J."/>
            <person name="Wilson K."/>
            <person name="Woghiren I.O."/>
            <person name="Woodworth J.R."/>
            <person name="Worley K.C."/>
            <person name="Wright R.A."/>
            <person name="Wu W."/>
            <person name="Young L."/>
            <person name="Zhang L."/>
            <person name="Zhang J."/>
            <person name="Zhu Y."/>
            <person name="Muzny D.M."/>
            <person name="Weinstock G."/>
            <person name="Gibbs R.A."/>
        </authorList>
    </citation>
    <scope>NUCLEOTIDE SEQUENCE [LARGE SCALE GENOMIC DNA]</scope>
    <source>
        <strain evidence="6">LSR1</strain>
    </source>
</reference>
<keyword evidence="2" id="KW-0677">Repeat</keyword>
<dbReference type="EnsemblMetazoa" id="XM_029485761.1">
    <property type="protein sequence ID" value="XP_029341621.1"/>
    <property type="gene ID" value="LOC107885834"/>
</dbReference>
<proteinExistence type="predicted"/>
<dbReference type="PROSITE" id="PS50097">
    <property type="entry name" value="BTB"/>
    <property type="match status" value="1"/>
</dbReference>
<dbReference type="InterPro" id="IPR011333">
    <property type="entry name" value="SKP1/BTB/POZ_sf"/>
</dbReference>